<keyword evidence="3" id="KW-1185">Reference proteome</keyword>
<keyword evidence="1" id="KW-0732">Signal</keyword>
<evidence type="ECO:0000313" key="2">
    <source>
        <dbReference type="EMBL" id="KZP32511.1"/>
    </source>
</evidence>
<protein>
    <submittedName>
        <fullName evidence="2">Uncharacterized protein</fullName>
    </submittedName>
</protein>
<dbReference type="EMBL" id="KV417485">
    <property type="protein sequence ID" value="KZP32511.1"/>
    <property type="molecule type" value="Genomic_DNA"/>
</dbReference>
<accession>A0A166VAB3</accession>
<gene>
    <name evidence="2" type="ORF">FIBSPDRAFT_1036668</name>
</gene>
<organism evidence="2 3">
    <name type="scientific">Athelia psychrophila</name>
    <dbReference type="NCBI Taxonomy" id="1759441"/>
    <lineage>
        <taxon>Eukaryota</taxon>
        <taxon>Fungi</taxon>
        <taxon>Dikarya</taxon>
        <taxon>Basidiomycota</taxon>
        <taxon>Agaricomycotina</taxon>
        <taxon>Agaricomycetes</taxon>
        <taxon>Agaricomycetidae</taxon>
        <taxon>Atheliales</taxon>
        <taxon>Atheliaceae</taxon>
        <taxon>Athelia</taxon>
    </lineage>
</organism>
<evidence type="ECO:0000313" key="3">
    <source>
        <dbReference type="Proteomes" id="UP000076532"/>
    </source>
</evidence>
<name>A0A166VAB3_9AGAM</name>
<evidence type="ECO:0000256" key="1">
    <source>
        <dbReference type="SAM" id="SignalP"/>
    </source>
</evidence>
<dbReference type="AlphaFoldDB" id="A0A166VAB3"/>
<dbReference type="OrthoDB" id="2960749at2759"/>
<proteinExistence type="predicted"/>
<reference evidence="2 3" key="1">
    <citation type="journal article" date="2016" name="Mol. Biol. Evol.">
        <title>Comparative Genomics of Early-Diverging Mushroom-Forming Fungi Provides Insights into the Origins of Lignocellulose Decay Capabilities.</title>
        <authorList>
            <person name="Nagy L.G."/>
            <person name="Riley R."/>
            <person name="Tritt A."/>
            <person name="Adam C."/>
            <person name="Daum C."/>
            <person name="Floudas D."/>
            <person name="Sun H."/>
            <person name="Yadav J.S."/>
            <person name="Pangilinan J."/>
            <person name="Larsson K.H."/>
            <person name="Matsuura K."/>
            <person name="Barry K."/>
            <person name="Labutti K."/>
            <person name="Kuo R."/>
            <person name="Ohm R.A."/>
            <person name="Bhattacharya S.S."/>
            <person name="Shirouzu T."/>
            <person name="Yoshinaga Y."/>
            <person name="Martin F.M."/>
            <person name="Grigoriev I.V."/>
            <person name="Hibbett D.S."/>
        </authorList>
    </citation>
    <scope>NUCLEOTIDE SEQUENCE [LARGE SCALE GENOMIC DNA]</scope>
    <source>
        <strain evidence="2 3">CBS 109695</strain>
    </source>
</reference>
<dbReference type="Proteomes" id="UP000076532">
    <property type="component" value="Unassembled WGS sequence"/>
</dbReference>
<sequence>MFSSKTLLALAAAATALVQVNAITCYYIDTPTPDAGVDALQGSINYAIGHTLGEAYPDKGININTTLIRHDDGTYDVYSYNLTVEDTANADVIALVESWDHTTLDGLSASWLVDAVTCIDN</sequence>
<feature type="signal peptide" evidence="1">
    <location>
        <begin position="1"/>
        <end position="22"/>
    </location>
</feature>
<feature type="chain" id="PRO_5007881065" evidence="1">
    <location>
        <begin position="23"/>
        <end position="121"/>
    </location>
</feature>